<keyword evidence="4" id="KW-1185">Reference proteome</keyword>
<dbReference type="AlphaFoldDB" id="A0A4Y9S248"/>
<keyword evidence="2" id="KW-0732">Signal</keyword>
<proteinExistence type="predicted"/>
<feature type="signal peptide" evidence="2">
    <location>
        <begin position="1"/>
        <end position="24"/>
    </location>
</feature>
<name>A0A4Y9S248_9BURK</name>
<feature type="non-terminal residue" evidence="3">
    <location>
        <position position="454"/>
    </location>
</feature>
<feature type="compositionally biased region" description="Basic and acidic residues" evidence="1">
    <location>
        <begin position="380"/>
        <end position="390"/>
    </location>
</feature>
<organism evidence="3 4">
    <name type="scientific">Zemynaea arenosa</name>
    <dbReference type="NCBI Taxonomy" id="2561931"/>
    <lineage>
        <taxon>Bacteria</taxon>
        <taxon>Pseudomonadati</taxon>
        <taxon>Pseudomonadota</taxon>
        <taxon>Betaproteobacteria</taxon>
        <taxon>Burkholderiales</taxon>
        <taxon>Oxalobacteraceae</taxon>
        <taxon>Telluria group</taxon>
        <taxon>Zemynaea</taxon>
    </lineage>
</organism>
<evidence type="ECO:0000313" key="3">
    <source>
        <dbReference type="EMBL" id="TFW15558.1"/>
    </source>
</evidence>
<comment type="caution">
    <text evidence="3">The sequence shown here is derived from an EMBL/GenBank/DDBJ whole genome shotgun (WGS) entry which is preliminary data.</text>
</comment>
<dbReference type="Proteomes" id="UP000298438">
    <property type="component" value="Unassembled WGS sequence"/>
</dbReference>
<dbReference type="Pfam" id="PF20245">
    <property type="entry name" value="DUF6600"/>
    <property type="match status" value="1"/>
</dbReference>
<dbReference type="EMBL" id="SPVF01000227">
    <property type="protein sequence ID" value="TFW15558.1"/>
    <property type="molecule type" value="Genomic_DNA"/>
</dbReference>
<reference evidence="3 4" key="1">
    <citation type="submission" date="2019-03" db="EMBL/GenBank/DDBJ databases">
        <title>Draft Genome Sequence of Massilia arenosa sp. nov., a Novel Massilia Species Isolated from a Sandy-loam Maize Soil.</title>
        <authorList>
            <person name="Raths R."/>
            <person name="Peta V."/>
            <person name="Bucking H."/>
        </authorList>
    </citation>
    <scope>NUCLEOTIDE SEQUENCE [LARGE SCALE GENOMIC DNA]</scope>
    <source>
        <strain evidence="3 4">MC02</strain>
    </source>
</reference>
<feature type="compositionally biased region" description="Basic and acidic residues" evidence="1">
    <location>
        <begin position="361"/>
        <end position="373"/>
    </location>
</feature>
<evidence type="ECO:0000256" key="1">
    <source>
        <dbReference type="SAM" id="MobiDB-lite"/>
    </source>
</evidence>
<feature type="region of interest" description="Disordered" evidence="1">
    <location>
        <begin position="422"/>
        <end position="454"/>
    </location>
</feature>
<sequence length="454" mass="49724">MTAPVRTRLLALAFALAFSTAAAAQEAPGVAGRVSLTQGQVTLSGALPEAVSASVNWPVTAGMVLTTAPGARTEFQVGSTSVRLDGDSSLEVTALDDDTVRLQLFYGSAYVRVRSREVAAGFELITPTARVRLDEPGRLRVDAERVAATTVLNVFEGTGVLDAPGSSFTVRAGRRAQLSGEDVRTSLATRDGFDDWSAQRDAREDRAATAYVPPEMTGYADLNDYGTWQDSADYGPLWMPRSVPVGWVPYRDGNWTWLDPWGWTWIDNSPWGYAPFHYGRWVQVRGRWCWAPGRHSGRPAWAPALVGWVGGVNWVVNFRDRDRRPAQGWYPLGPRDRFVPSYRARERHLHDLNGGVPGGGRDGRGGPDKRADRNGQNGPREGDLGRRDFRPPGLTVVPQARFAHHGMVRVADAEKAGPEAILHNAQPAPPPRPAGQTWQRGHQDGTPAMGRPWR</sequence>
<gene>
    <name evidence="3" type="ORF">E4L96_17965</name>
</gene>
<dbReference type="InterPro" id="IPR046535">
    <property type="entry name" value="DUF6600"/>
</dbReference>
<dbReference type="PANTHER" id="PTHR38731">
    <property type="entry name" value="LIPL45-RELATED LIPOPROTEIN-RELATED"/>
    <property type="match status" value="1"/>
</dbReference>
<feature type="chain" id="PRO_5021398693" description="FecR protein domain-containing protein" evidence="2">
    <location>
        <begin position="25"/>
        <end position="454"/>
    </location>
</feature>
<feature type="region of interest" description="Disordered" evidence="1">
    <location>
        <begin position="349"/>
        <end position="393"/>
    </location>
</feature>
<evidence type="ECO:0008006" key="5">
    <source>
        <dbReference type="Google" id="ProtNLM"/>
    </source>
</evidence>
<accession>A0A4Y9S248</accession>
<protein>
    <recommendedName>
        <fullName evidence="5">FecR protein domain-containing protein</fullName>
    </recommendedName>
</protein>
<evidence type="ECO:0000256" key="2">
    <source>
        <dbReference type="SAM" id="SignalP"/>
    </source>
</evidence>
<dbReference type="RefSeq" id="WP_370660754.1">
    <property type="nucleotide sequence ID" value="NZ_SPVF01000227.1"/>
</dbReference>
<evidence type="ECO:0000313" key="4">
    <source>
        <dbReference type="Proteomes" id="UP000298438"/>
    </source>
</evidence>